<evidence type="ECO:0000256" key="6">
    <source>
        <dbReference type="ARBA" id="ARBA00023242"/>
    </source>
</evidence>
<keyword evidence="7" id="KW-0732">Signal</keyword>
<keyword evidence="3" id="KW-0805">Transcription regulation</keyword>
<gene>
    <name evidence="8" type="ORF">BS50DRAFT_647930</name>
</gene>
<evidence type="ECO:0000256" key="3">
    <source>
        <dbReference type="ARBA" id="ARBA00023015"/>
    </source>
</evidence>
<protein>
    <submittedName>
        <fullName evidence="8">Uncharacterized protein</fullName>
    </submittedName>
</protein>
<evidence type="ECO:0000313" key="8">
    <source>
        <dbReference type="EMBL" id="PSN64042.1"/>
    </source>
</evidence>
<sequence length="273" mass="30541">MAEPSYSPKLSLVACLLFICIEFLRGDSKMLARQCQQYKYCRQRISTFPKSSSRLVDNIIAPIYMRKVLSALAFGAPVEDLYLLPEPIYTVQDLPFGSTAEAQRASHSMRNSAISFARAIGKRPVLGPPLLDRDFQQQAHILLSHQSWLSAFTNFENGSEFLLEEIDRFVLLKEHYYVSYIAVACSMDFRQTPYDSHLDAFKAAYDKPCVVGLSEAPILYSPISAASQCAYPILLLHPHHPLLECSLSPLPLRHSSPCGARAPRTEPSSRGLS</sequence>
<evidence type="ECO:0000256" key="5">
    <source>
        <dbReference type="ARBA" id="ARBA00023163"/>
    </source>
</evidence>
<dbReference type="OrthoDB" id="2593732at2759"/>
<feature type="chain" id="PRO_5015748716" evidence="7">
    <location>
        <begin position="27"/>
        <end position="273"/>
    </location>
</feature>
<dbReference type="GO" id="GO:0046872">
    <property type="term" value="F:metal ion binding"/>
    <property type="evidence" value="ECO:0007669"/>
    <property type="project" value="UniProtKB-KW"/>
</dbReference>
<dbReference type="GO" id="GO:0003677">
    <property type="term" value="F:DNA binding"/>
    <property type="evidence" value="ECO:0007669"/>
    <property type="project" value="UniProtKB-KW"/>
</dbReference>
<keyword evidence="2" id="KW-0862">Zinc</keyword>
<keyword evidence="1" id="KW-0479">Metal-binding</keyword>
<evidence type="ECO:0000256" key="2">
    <source>
        <dbReference type="ARBA" id="ARBA00022833"/>
    </source>
</evidence>
<dbReference type="InterPro" id="IPR052360">
    <property type="entry name" value="Transcr_Regulatory_Proteins"/>
</dbReference>
<keyword evidence="4" id="KW-0238">DNA-binding</keyword>
<evidence type="ECO:0000313" key="9">
    <source>
        <dbReference type="Proteomes" id="UP000240883"/>
    </source>
</evidence>
<dbReference type="EMBL" id="KZ678139">
    <property type="protein sequence ID" value="PSN64042.1"/>
    <property type="molecule type" value="Genomic_DNA"/>
</dbReference>
<evidence type="ECO:0000256" key="7">
    <source>
        <dbReference type="SAM" id="SignalP"/>
    </source>
</evidence>
<dbReference type="Proteomes" id="UP000240883">
    <property type="component" value="Unassembled WGS sequence"/>
</dbReference>
<keyword evidence="9" id="KW-1185">Reference proteome</keyword>
<keyword evidence="6" id="KW-0539">Nucleus</keyword>
<feature type="signal peptide" evidence="7">
    <location>
        <begin position="1"/>
        <end position="26"/>
    </location>
</feature>
<reference evidence="8 9" key="1">
    <citation type="journal article" date="2018" name="Front. Microbiol.">
        <title>Genome-Wide Analysis of Corynespora cassiicola Leaf Fall Disease Putative Effectors.</title>
        <authorList>
            <person name="Lopez D."/>
            <person name="Ribeiro S."/>
            <person name="Label P."/>
            <person name="Fumanal B."/>
            <person name="Venisse J.S."/>
            <person name="Kohler A."/>
            <person name="de Oliveira R.R."/>
            <person name="Labutti K."/>
            <person name="Lipzen A."/>
            <person name="Lail K."/>
            <person name="Bauer D."/>
            <person name="Ohm R.A."/>
            <person name="Barry K.W."/>
            <person name="Spatafora J."/>
            <person name="Grigoriev I.V."/>
            <person name="Martin F.M."/>
            <person name="Pujade-Renaud V."/>
        </authorList>
    </citation>
    <scope>NUCLEOTIDE SEQUENCE [LARGE SCALE GENOMIC DNA]</scope>
    <source>
        <strain evidence="8 9">Philippines</strain>
    </source>
</reference>
<organism evidence="8 9">
    <name type="scientific">Corynespora cassiicola Philippines</name>
    <dbReference type="NCBI Taxonomy" id="1448308"/>
    <lineage>
        <taxon>Eukaryota</taxon>
        <taxon>Fungi</taxon>
        <taxon>Dikarya</taxon>
        <taxon>Ascomycota</taxon>
        <taxon>Pezizomycotina</taxon>
        <taxon>Dothideomycetes</taxon>
        <taxon>Pleosporomycetidae</taxon>
        <taxon>Pleosporales</taxon>
        <taxon>Corynesporascaceae</taxon>
        <taxon>Corynespora</taxon>
    </lineage>
</organism>
<dbReference type="PANTHER" id="PTHR36206:SF4">
    <property type="entry name" value="HYPOTHETICAL CONSERVED PROTEIN (EUROFUNG)-RELATED"/>
    <property type="match status" value="1"/>
</dbReference>
<proteinExistence type="predicted"/>
<accession>A0A2T2NF28</accession>
<dbReference type="STRING" id="1448308.A0A2T2NF28"/>
<dbReference type="PANTHER" id="PTHR36206">
    <property type="entry name" value="ASPERCRYPTIN BIOSYNTHESIS CLUSTER-SPECIFIC TRANSCRIPTION REGULATOR ATNN-RELATED"/>
    <property type="match status" value="1"/>
</dbReference>
<evidence type="ECO:0000256" key="4">
    <source>
        <dbReference type="ARBA" id="ARBA00023125"/>
    </source>
</evidence>
<dbReference type="AlphaFoldDB" id="A0A2T2NF28"/>
<name>A0A2T2NF28_CORCC</name>
<keyword evidence="5" id="KW-0804">Transcription</keyword>
<evidence type="ECO:0000256" key="1">
    <source>
        <dbReference type="ARBA" id="ARBA00022723"/>
    </source>
</evidence>